<feature type="coiled-coil region" evidence="4">
    <location>
        <begin position="7"/>
        <end position="34"/>
    </location>
</feature>
<dbReference type="Pfam" id="PF07719">
    <property type="entry name" value="TPR_2"/>
    <property type="match status" value="1"/>
</dbReference>
<protein>
    <submittedName>
        <fullName evidence="6">Uncharacterized protein</fullName>
    </submittedName>
</protein>
<evidence type="ECO:0000256" key="5">
    <source>
        <dbReference type="SAM" id="Phobius"/>
    </source>
</evidence>
<reference evidence="6 7" key="1">
    <citation type="submission" date="2019-02" db="EMBL/GenBank/DDBJ databases">
        <title>Isolation and identification of novel species under the genus Muribaculum.</title>
        <authorList>
            <person name="Miyake S."/>
            <person name="Ding Y."/>
            <person name="Low A."/>
            <person name="Soh M."/>
            <person name="Seedorf H."/>
        </authorList>
    </citation>
    <scope>NUCLEOTIDE SEQUENCE [LARGE SCALE GENOMIC DNA]</scope>
    <source>
        <strain evidence="6 7">TLL-A4</strain>
    </source>
</reference>
<sequence length="228" mass="25435">MADKDPKQNEPIELDVLNKENEELKNNVTKGQKYVMWGMIAISVIAIIVIIYIFAVRNPGIKAANEAVSQADITLSQGNDSVALAQYQQVANEYGYEAGNRATLVAATMLYRDGKYEEAISNLKNFDPKEALVGAAAMSLEGDCYVNLQKYSDALASYDKAIKISDNNALYTPLFMLKKATVLREQKDYAAELKVLKAIKADYPEYSRAYNLDIDKYIARAEYQASEK</sequence>
<proteinExistence type="predicted"/>
<dbReference type="Proteomes" id="UP000297031">
    <property type="component" value="Chromosome"/>
</dbReference>
<dbReference type="Gene3D" id="1.25.40.10">
    <property type="entry name" value="Tetratricopeptide repeat domain"/>
    <property type="match status" value="1"/>
</dbReference>
<dbReference type="KEGG" id="mgod:E7746_11830"/>
<dbReference type="EMBL" id="CP039393">
    <property type="protein sequence ID" value="QCD36521.1"/>
    <property type="molecule type" value="Genomic_DNA"/>
</dbReference>
<dbReference type="AlphaFoldDB" id="A0A4P7VQG7"/>
<keyword evidence="2 3" id="KW-0802">TPR repeat</keyword>
<evidence type="ECO:0000256" key="1">
    <source>
        <dbReference type="ARBA" id="ARBA00022737"/>
    </source>
</evidence>
<keyword evidence="4" id="KW-0175">Coiled coil</keyword>
<dbReference type="OrthoDB" id="9808622at2"/>
<feature type="transmembrane region" description="Helical" evidence="5">
    <location>
        <begin position="34"/>
        <end position="55"/>
    </location>
</feature>
<dbReference type="PROSITE" id="PS50005">
    <property type="entry name" value="TPR"/>
    <property type="match status" value="1"/>
</dbReference>
<dbReference type="RefSeq" id="WP_123395451.1">
    <property type="nucleotide sequence ID" value="NZ_CP039393.1"/>
</dbReference>
<feature type="repeat" description="TPR" evidence="3">
    <location>
        <begin position="135"/>
        <end position="168"/>
    </location>
</feature>
<organism evidence="6 7">
    <name type="scientific">Muribaculum gordoncarteri</name>
    <dbReference type="NCBI Taxonomy" id="2530390"/>
    <lineage>
        <taxon>Bacteria</taxon>
        <taxon>Pseudomonadati</taxon>
        <taxon>Bacteroidota</taxon>
        <taxon>Bacteroidia</taxon>
        <taxon>Bacteroidales</taxon>
        <taxon>Muribaculaceae</taxon>
        <taxon>Muribaculum</taxon>
    </lineage>
</organism>
<dbReference type="InterPro" id="IPR013105">
    <property type="entry name" value="TPR_2"/>
</dbReference>
<evidence type="ECO:0000256" key="2">
    <source>
        <dbReference type="ARBA" id="ARBA00022803"/>
    </source>
</evidence>
<evidence type="ECO:0000256" key="4">
    <source>
        <dbReference type="SAM" id="Coils"/>
    </source>
</evidence>
<dbReference type="InterPro" id="IPR019734">
    <property type="entry name" value="TPR_rpt"/>
</dbReference>
<accession>A0A4P7VQG7</accession>
<name>A0A4P7VQG7_9BACT</name>
<evidence type="ECO:0000313" key="6">
    <source>
        <dbReference type="EMBL" id="QCD36521.1"/>
    </source>
</evidence>
<keyword evidence="1" id="KW-0677">Repeat</keyword>
<gene>
    <name evidence="6" type="ORF">E7746_11830</name>
</gene>
<evidence type="ECO:0000256" key="3">
    <source>
        <dbReference type="PROSITE-ProRule" id="PRU00339"/>
    </source>
</evidence>
<keyword evidence="5" id="KW-0812">Transmembrane</keyword>
<dbReference type="SUPFAM" id="SSF48452">
    <property type="entry name" value="TPR-like"/>
    <property type="match status" value="1"/>
</dbReference>
<dbReference type="InterPro" id="IPR011990">
    <property type="entry name" value="TPR-like_helical_dom_sf"/>
</dbReference>
<evidence type="ECO:0000313" key="7">
    <source>
        <dbReference type="Proteomes" id="UP000297031"/>
    </source>
</evidence>
<keyword evidence="5" id="KW-0472">Membrane</keyword>
<keyword evidence="5" id="KW-1133">Transmembrane helix</keyword>
<keyword evidence="7" id="KW-1185">Reference proteome</keyword>
<dbReference type="SMART" id="SM00028">
    <property type="entry name" value="TPR"/>
    <property type="match status" value="1"/>
</dbReference>